<gene>
    <name evidence="2" type="ORF">HPULCUR_006717</name>
</gene>
<keyword evidence="3" id="KW-1185">Reference proteome</keyword>
<dbReference type="PANTHER" id="PTHR14187">
    <property type="entry name" value="ALPHA KINASE/ELONGATION FACTOR 2 KINASE"/>
    <property type="match status" value="1"/>
</dbReference>
<feature type="compositionally biased region" description="Polar residues" evidence="1">
    <location>
        <begin position="498"/>
        <end position="516"/>
    </location>
</feature>
<organism evidence="2 3">
    <name type="scientific">Helicostylum pulchrum</name>
    <dbReference type="NCBI Taxonomy" id="562976"/>
    <lineage>
        <taxon>Eukaryota</taxon>
        <taxon>Fungi</taxon>
        <taxon>Fungi incertae sedis</taxon>
        <taxon>Mucoromycota</taxon>
        <taxon>Mucoromycotina</taxon>
        <taxon>Mucoromycetes</taxon>
        <taxon>Mucorales</taxon>
        <taxon>Mucorineae</taxon>
        <taxon>Mucoraceae</taxon>
        <taxon>Helicostylum</taxon>
    </lineage>
</organism>
<dbReference type="SUPFAM" id="SSF53067">
    <property type="entry name" value="Actin-like ATPase domain"/>
    <property type="match status" value="2"/>
</dbReference>
<sequence>MTLRNKKYVVGIDFGAISSGLSIAHVDRPHSKFTVNKWDGESIKSESIKSDPKQFLTSILYKSNGEIHCGISKDNNVFSGAVEHEGDVYIENIKQYTLNEDEANIELEQKMEELTIKKVVADYLKQFHALAIKRLREQKDFRNSYNFEQDFKLENLGYCLSCPTSLNGFFADCFVKAGIITEKTNLVFVSEAEATAFHCLSLDRLTTKIVPDQTYFVYDIGHSSFRVSKIEADSTENFSEVKFISEEQKGSMVLEESFKDYLIKNMSDLNLNERTISILVENFVKEFKFSFLVTPDGDEVKIDSINNLQENEEGNDGEGSDEDGSDDEDSDEADSDEEDSDEEESEEEESEEEESFGEDSKSSKGLVLILQEDPTKAGQEHEEEEVSSLFHVTDDNGVSIKINITAEDLGKHVFSPYIDYLVEKIMKVDRDNKNSTKIFLSGRFCSDPNFVEKLNAQNNGKFAQFVSYIEDTNIDAVSLGAVSSGLKATRIQIPLFSEENSMSPGPGSQKNISSENLRTKPMSKDEEDEKIKKFDFIVGIDFGTTFTGCSYANPNDPYVKDLKAIHTIETGWPGGNAISYGKTPTLLMYDKNMKPKLWGQEAKQNTHRYKDLTLLGNFKLFLSPEAVDAQYGQANEDIFKIKEANSFAPRSDTSQTQYNMKKDKIPKNIDAVQVIADYLKEVKEHVVRHIVAENKFKKEGKKGFNLFSKRSENVPKIQFVLTVPAMWTTPARETMVKAAIKATIITKDEVDDLRIISEPEAAALFCEKKYSDLVRDPENPDAESNFIVCDAGGGTVDLVTFRLTRNKESGDPMICQIGSGIGDTCGSTYVDRAFKEYLLKFYRDIGLEVKDTDKTFDSVMDDFISNIKCPFQPDSANDKFCLVKLPAERRITNIPNTKEAKQYTLVERNTMLKIKHADIKEKIFDPIITKILALIQQQLIQASDKKHNIEAIKAILLVGGFSRNLYLQQRIQEEYRDQYDVKIPEEGVAAISKGAVSYGLKPRLISSKIAGQSVALEVRTPFKKKEDDRLDKKVDRLGSKLDIDDKNEDGEIVTDLYSKNRLEYFVRQSNDLTGKSLTLFNRTVTVDYPNNAVIAVFACDFKEEEDKESWKYVSRRHNKILEEVIKLPEVEGIEKGTLIRFNVGLQMDYIGATVTIECQDRLINGKIKEMTEGVETSLKVIRKCDLIVVKNKKTLVEYSLAKNAFSLSNDPMADIIEPRLHLYIRLIPDNNEDKFEARTG</sequence>
<accession>A0ABP9Y2P1</accession>
<dbReference type="Gene3D" id="3.30.420.40">
    <property type="match status" value="2"/>
</dbReference>
<evidence type="ECO:0000256" key="1">
    <source>
        <dbReference type="SAM" id="MobiDB-lite"/>
    </source>
</evidence>
<dbReference type="EMBL" id="BAABUJ010000018">
    <property type="protein sequence ID" value="GAA5801271.1"/>
    <property type="molecule type" value="Genomic_DNA"/>
</dbReference>
<dbReference type="InterPro" id="IPR043129">
    <property type="entry name" value="ATPase_NBD"/>
</dbReference>
<feature type="compositionally biased region" description="Acidic residues" evidence="1">
    <location>
        <begin position="310"/>
        <end position="357"/>
    </location>
</feature>
<protein>
    <submittedName>
        <fullName evidence="2">Uncharacterized protein</fullName>
    </submittedName>
</protein>
<comment type="caution">
    <text evidence="2">The sequence shown here is derived from an EMBL/GenBank/DDBJ whole genome shotgun (WGS) entry which is preliminary data.</text>
</comment>
<dbReference type="PANTHER" id="PTHR14187:SF5">
    <property type="entry name" value="HEAT SHOCK 70 KDA PROTEIN 12A"/>
    <property type="match status" value="1"/>
</dbReference>
<name>A0ABP9Y2P1_9FUNG</name>
<reference evidence="2 3" key="1">
    <citation type="submission" date="2024-04" db="EMBL/GenBank/DDBJ databases">
        <title>genome sequences of Mucor flavus KT1a and Helicostylum pulchrum KT1b strains isolation_sourced from the surface of a dry-aged beef.</title>
        <authorList>
            <person name="Toyotome T."/>
            <person name="Hosono M."/>
            <person name="Torimaru M."/>
            <person name="Fukuda K."/>
            <person name="Mikami N."/>
        </authorList>
    </citation>
    <scope>NUCLEOTIDE SEQUENCE [LARGE SCALE GENOMIC DNA]</scope>
    <source>
        <strain evidence="2 3">KT1b</strain>
    </source>
</reference>
<evidence type="ECO:0000313" key="3">
    <source>
        <dbReference type="Proteomes" id="UP001476247"/>
    </source>
</evidence>
<feature type="region of interest" description="Disordered" evidence="1">
    <location>
        <begin position="307"/>
        <end position="364"/>
    </location>
</feature>
<dbReference type="Proteomes" id="UP001476247">
    <property type="component" value="Unassembled WGS sequence"/>
</dbReference>
<proteinExistence type="predicted"/>
<feature type="region of interest" description="Disordered" evidence="1">
    <location>
        <begin position="498"/>
        <end position="526"/>
    </location>
</feature>
<evidence type="ECO:0000313" key="2">
    <source>
        <dbReference type="EMBL" id="GAA5801271.1"/>
    </source>
</evidence>